<dbReference type="EMBL" id="AVOT02000296">
    <property type="protein sequence ID" value="MBW0462167.1"/>
    <property type="molecule type" value="Genomic_DNA"/>
</dbReference>
<organism evidence="1 2">
    <name type="scientific">Austropuccinia psidii MF-1</name>
    <dbReference type="NCBI Taxonomy" id="1389203"/>
    <lineage>
        <taxon>Eukaryota</taxon>
        <taxon>Fungi</taxon>
        <taxon>Dikarya</taxon>
        <taxon>Basidiomycota</taxon>
        <taxon>Pucciniomycotina</taxon>
        <taxon>Pucciniomycetes</taxon>
        <taxon>Pucciniales</taxon>
        <taxon>Sphaerophragmiaceae</taxon>
        <taxon>Austropuccinia</taxon>
    </lineage>
</organism>
<name>A0A9Q3BBQ7_9BASI</name>
<reference evidence="1" key="1">
    <citation type="submission" date="2021-03" db="EMBL/GenBank/DDBJ databases">
        <title>Draft genome sequence of rust myrtle Austropuccinia psidii MF-1, a brazilian biotype.</title>
        <authorList>
            <person name="Quecine M.C."/>
            <person name="Pachon D.M.R."/>
            <person name="Bonatelli M.L."/>
            <person name="Correr F.H."/>
            <person name="Franceschini L.M."/>
            <person name="Leite T.F."/>
            <person name="Margarido G.R.A."/>
            <person name="Almeida C.A."/>
            <person name="Ferrarezi J.A."/>
            <person name="Labate C.A."/>
        </authorList>
    </citation>
    <scope>NUCLEOTIDE SEQUENCE</scope>
    <source>
        <strain evidence="1">MF-1</strain>
    </source>
</reference>
<sequence length="73" mass="8638">MDLPLSSYHDSQEELWYEEEEPEEVEAVMKVFTSVYHQYLDVFSKAKEEKLPHHHACDHHIEMEESLPPVAVI</sequence>
<keyword evidence="2" id="KW-1185">Reference proteome</keyword>
<gene>
    <name evidence="1" type="ORF">O181_001882</name>
</gene>
<evidence type="ECO:0000313" key="1">
    <source>
        <dbReference type="EMBL" id="MBW0462167.1"/>
    </source>
</evidence>
<dbReference type="Proteomes" id="UP000765509">
    <property type="component" value="Unassembled WGS sequence"/>
</dbReference>
<protein>
    <submittedName>
        <fullName evidence="1">Uncharacterized protein</fullName>
    </submittedName>
</protein>
<comment type="caution">
    <text evidence="1">The sequence shown here is derived from an EMBL/GenBank/DDBJ whole genome shotgun (WGS) entry which is preliminary data.</text>
</comment>
<dbReference type="AlphaFoldDB" id="A0A9Q3BBQ7"/>
<evidence type="ECO:0000313" key="2">
    <source>
        <dbReference type="Proteomes" id="UP000765509"/>
    </source>
</evidence>
<accession>A0A9Q3BBQ7</accession>
<proteinExistence type="predicted"/>